<keyword evidence="2" id="KW-1133">Transmembrane helix</keyword>
<feature type="compositionally biased region" description="Polar residues" evidence="1">
    <location>
        <begin position="189"/>
        <end position="202"/>
    </location>
</feature>
<dbReference type="EMBL" id="MWBO01000031">
    <property type="protein sequence ID" value="OQA52463.1"/>
    <property type="molecule type" value="Genomic_DNA"/>
</dbReference>
<proteinExistence type="predicted"/>
<evidence type="ECO:0000256" key="2">
    <source>
        <dbReference type="SAM" id="Phobius"/>
    </source>
</evidence>
<dbReference type="AlphaFoldDB" id="A0A1V5SDZ1"/>
<evidence type="ECO:0000256" key="1">
    <source>
        <dbReference type="SAM" id="MobiDB-lite"/>
    </source>
</evidence>
<organism evidence="3">
    <name type="scientific">candidate division WS2 bacterium ADurb.Bin280</name>
    <dbReference type="NCBI Taxonomy" id="1852829"/>
    <lineage>
        <taxon>Bacteria</taxon>
        <taxon>candidate division WS2</taxon>
    </lineage>
</organism>
<comment type="caution">
    <text evidence="3">The sequence shown here is derived from an EMBL/GenBank/DDBJ whole genome shotgun (WGS) entry which is preliminary data.</text>
</comment>
<protein>
    <submittedName>
        <fullName evidence="3">Uncharacterized protein</fullName>
    </submittedName>
</protein>
<name>A0A1V5SDZ1_9BACT</name>
<accession>A0A1V5SDZ1</accession>
<keyword evidence="2" id="KW-0812">Transmembrane</keyword>
<gene>
    <name evidence="3" type="ORF">BWY43_00530</name>
</gene>
<feature type="transmembrane region" description="Helical" evidence="2">
    <location>
        <begin position="12"/>
        <end position="31"/>
    </location>
</feature>
<keyword evidence="2" id="KW-0472">Membrane</keyword>
<reference evidence="3" key="1">
    <citation type="submission" date="2017-02" db="EMBL/GenBank/DDBJ databases">
        <title>Delving into the versatile metabolic prowess of the omnipresent phylum Bacteroidetes.</title>
        <authorList>
            <person name="Nobu M.K."/>
            <person name="Mei R."/>
            <person name="Narihiro T."/>
            <person name="Kuroda K."/>
            <person name="Liu W.-T."/>
        </authorList>
    </citation>
    <scope>NUCLEOTIDE SEQUENCE</scope>
    <source>
        <strain evidence="3">ADurb.Bin280</strain>
    </source>
</reference>
<feature type="region of interest" description="Disordered" evidence="1">
    <location>
        <begin position="185"/>
        <end position="210"/>
    </location>
</feature>
<evidence type="ECO:0000313" key="3">
    <source>
        <dbReference type="EMBL" id="OQA52463.1"/>
    </source>
</evidence>
<dbReference type="Proteomes" id="UP000485367">
    <property type="component" value="Unassembled WGS sequence"/>
</dbReference>
<sequence length="370" mass="41163">MPKDNLAKKIEYGAIALFFAIAIVLSLRHIAAISSDIENGANIDPVKMTDFTRNGAYDKSSFILFSNTSSNEILSSDQNGLKIINLQDKYSSFLAQPVILQKDVKYKITLEYQMVGANGDLSATYGIVIGELIGKPIFSQSISKDKNNDSFEFTMSETTPIAFQYIRVLGEGQFVLRSIMLEESGGGNFTQPPSEQQTATPSSKEKSSPDAEDLLIIKNGWSAYGAREAIETKVFTQKNISVYQMEGEGWKVAKSTDKNSDFTIQKGRGVYLLNENGKQIELEESFIESNEKIVAGKNWNILFSEDKSRTNQLTFDLDGGQTNLDEALGESKIAKFAYLIDPQLSSNMTKIDLEKIKEIPSGNLIWFYVF</sequence>